<evidence type="ECO:0000313" key="1">
    <source>
        <dbReference type="EMBL" id="PSH59687.1"/>
    </source>
</evidence>
<name>A0A2P7AZN3_9HYPH</name>
<dbReference type="OrthoDB" id="7471221at2"/>
<proteinExistence type="predicted"/>
<dbReference type="RefSeq" id="WP_106714990.1">
    <property type="nucleotide sequence ID" value="NZ_JACHXT010000002.1"/>
</dbReference>
<comment type="caution">
    <text evidence="1">The sequence shown here is derived from an EMBL/GenBank/DDBJ whole genome shotgun (WGS) entry which is preliminary data.</text>
</comment>
<gene>
    <name evidence="1" type="ORF">CU100_02645</name>
</gene>
<sequence length="329" mass="35095">MTYTSEHQSAADIQRDIDEDRRRIEERIDVIQDRMSPGQLIDEVIGYVKNSGGGEYAANLGNAVKTNPIPLALMGVSMAWLMAGAGSGSSVEYDEPPRSRSRSREYPLATVSGEIRRVDPSTPDDSYTHFMDDAGKRYRAMADSTGKRAGPFLDEAGTAYSGFVDAAGNRISSIKDQAGAIWDGATDWLSDTFHQVSDAAVDVTDTMAAKARSLGDASASAGAGLRDQTARLNQTILTHFRDQPLVGGAIAFAVGAAIGAALPHTETEDAVVGDAAQNVRDSLVEKAEELLDEGKAEASELYDQAVEVADEVYDAASERVRDTTNRPGS</sequence>
<protein>
    <submittedName>
        <fullName evidence="1">Nutrient deprivation-induced protein</fullName>
    </submittedName>
</protein>
<dbReference type="AlphaFoldDB" id="A0A2P7AZN3"/>
<evidence type="ECO:0000313" key="2">
    <source>
        <dbReference type="Proteomes" id="UP000241158"/>
    </source>
</evidence>
<organism evidence="1 2">
    <name type="scientific">Phyllobacterium endophyticum</name>
    <dbReference type="NCBI Taxonomy" id="1149773"/>
    <lineage>
        <taxon>Bacteria</taxon>
        <taxon>Pseudomonadati</taxon>
        <taxon>Pseudomonadota</taxon>
        <taxon>Alphaproteobacteria</taxon>
        <taxon>Hyphomicrobiales</taxon>
        <taxon>Phyllobacteriaceae</taxon>
        <taxon>Phyllobacterium</taxon>
    </lineage>
</organism>
<dbReference type="Pfam" id="PF12277">
    <property type="entry name" value="DUF3618"/>
    <property type="match status" value="1"/>
</dbReference>
<reference evidence="2" key="1">
    <citation type="submission" date="2017-11" db="EMBL/GenBank/DDBJ databases">
        <authorList>
            <person name="Kuznetsova I."/>
            <person name="Sazanova A."/>
            <person name="Chirak E."/>
            <person name="Safronova V."/>
            <person name="Willems A."/>
        </authorList>
    </citation>
    <scope>NUCLEOTIDE SEQUENCE [LARGE SCALE GENOMIC DNA]</scope>
    <source>
        <strain evidence="2">PEPV15</strain>
    </source>
</reference>
<accession>A0A2P7AZN3</accession>
<dbReference type="EMBL" id="PGGN01000001">
    <property type="protein sequence ID" value="PSH59687.1"/>
    <property type="molecule type" value="Genomic_DNA"/>
</dbReference>
<keyword evidence="2" id="KW-1185">Reference proteome</keyword>
<dbReference type="Gene3D" id="1.20.120.20">
    <property type="entry name" value="Apolipoprotein"/>
    <property type="match status" value="1"/>
</dbReference>
<dbReference type="InterPro" id="IPR022062">
    <property type="entry name" value="DUF3618"/>
</dbReference>
<dbReference type="Proteomes" id="UP000241158">
    <property type="component" value="Unassembled WGS sequence"/>
</dbReference>